<evidence type="ECO:0000256" key="9">
    <source>
        <dbReference type="PIRSR" id="PIRSR602401-1"/>
    </source>
</evidence>
<evidence type="ECO:0000256" key="11">
    <source>
        <dbReference type="SAM" id="SignalP"/>
    </source>
</evidence>
<dbReference type="GO" id="GO:0005789">
    <property type="term" value="C:endoplasmic reticulum membrane"/>
    <property type="evidence" value="ECO:0007669"/>
    <property type="project" value="UniProtKB-SubCell"/>
</dbReference>
<dbReference type="SUPFAM" id="SSF48264">
    <property type="entry name" value="Cytochrome P450"/>
    <property type="match status" value="1"/>
</dbReference>
<dbReference type="GO" id="GO:0020037">
    <property type="term" value="F:heme binding"/>
    <property type="evidence" value="ECO:0007669"/>
    <property type="project" value="InterPro"/>
</dbReference>
<dbReference type="PRINTS" id="PR00385">
    <property type="entry name" value="P450"/>
</dbReference>
<comment type="subcellular location">
    <subcellularLocation>
        <location evidence="1">Endoplasmic reticulum membrane</location>
    </subcellularLocation>
</comment>
<evidence type="ECO:0000256" key="10">
    <source>
        <dbReference type="RuleBase" id="RU000461"/>
    </source>
</evidence>
<keyword evidence="13" id="KW-1185">Reference proteome</keyword>
<accession>A0AAV7A953</accession>
<keyword evidence="6 9" id="KW-0408">Iron</keyword>
<evidence type="ECO:0000256" key="1">
    <source>
        <dbReference type="ARBA" id="ARBA00004586"/>
    </source>
</evidence>
<evidence type="ECO:0000313" key="12">
    <source>
        <dbReference type="EMBL" id="KAG8555218.1"/>
    </source>
</evidence>
<proteinExistence type="inferred from homology"/>
<keyword evidence="11" id="KW-0732">Signal</keyword>
<dbReference type="GO" id="GO:0004497">
    <property type="term" value="F:monooxygenase activity"/>
    <property type="evidence" value="ECO:0007669"/>
    <property type="project" value="UniProtKB-KW"/>
</dbReference>
<feature type="binding site" description="axial binding residue" evidence="9">
    <location>
        <position position="481"/>
    </location>
    <ligand>
        <name>heme</name>
        <dbReference type="ChEBI" id="CHEBI:30413"/>
    </ligand>
    <ligandPart>
        <name>Fe</name>
        <dbReference type="ChEBI" id="CHEBI:18248"/>
    </ligandPart>
</feature>
<dbReference type="InterPro" id="IPR036396">
    <property type="entry name" value="Cyt_P450_sf"/>
</dbReference>
<evidence type="ECO:0000256" key="7">
    <source>
        <dbReference type="ARBA" id="ARBA00023033"/>
    </source>
</evidence>
<dbReference type="PANTHER" id="PTHR24291:SF211">
    <property type="entry name" value="CYTOCHROME P450 4B1"/>
    <property type="match status" value="1"/>
</dbReference>
<dbReference type="FunFam" id="1.10.630.10:FF:000005">
    <property type="entry name" value="cytochrome P450 4F22 isoform X2"/>
    <property type="match status" value="1"/>
</dbReference>
<keyword evidence="5" id="KW-0256">Endoplasmic reticulum</keyword>
<evidence type="ECO:0000256" key="5">
    <source>
        <dbReference type="ARBA" id="ARBA00022824"/>
    </source>
</evidence>
<dbReference type="Gene3D" id="1.10.630.10">
    <property type="entry name" value="Cytochrome P450"/>
    <property type="match status" value="1"/>
</dbReference>
<keyword evidence="3 9" id="KW-0349">Heme</keyword>
<dbReference type="InterPro" id="IPR001128">
    <property type="entry name" value="Cyt_P450"/>
</dbReference>
<protein>
    <submittedName>
        <fullName evidence="12">Uncharacterized protein</fullName>
    </submittedName>
</protein>
<evidence type="ECO:0000256" key="2">
    <source>
        <dbReference type="ARBA" id="ARBA00010617"/>
    </source>
</evidence>
<keyword evidence="7 10" id="KW-0503">Monooxygenase</keyword>
<feature type="signal peptide" evidence="11">
    <location>
        <begin position="1"/>
        <end position="21"/>
    </location>
</feature>
<dbReference type="PROSITE" id="PS00086">
    <property type="entry name" value="CYTOCHROME_P450"/>
    <property type="match status" value="1"/>
</dbReference>
<evidence type="ECO:0000256" key="4">
    <source>
        <dbReference type="ARBA" id="ARBA00022723"/>
    </source>
</evidence>
<evidence type="ECO:0000313" key="13">
    <source>
        <dbReference type="Proteomes" id="UP000824782"/>
    </source>
</evidence>
<feature type="chain" id="PRO_5043989415" evidence="11">
    <location>
        <begin position="22"/>
        <end position="541"/>
    </location>
</feature>
<dbReference type="GO" id="GO:0016705">
    <property type="term" value="F:oxidoreductase activity, acting on paired donors, with incorporation or reduction of molecular oxygen"/>
    <property type="evidence" value="ECO:0007669"/>
    <property type="project" value="InterPro"/>
</dbReference>
<organism evidence="12 13">
    <name type="scientific">Engystomops pustulosus</name>
    <name type="common">Tungara frog</name>
    <name type="synonym">Physalaemus pustulosus</name>
    <dbReference type="NCBI Taxonomy" id="76066"/>
    <lineage>
        <taxon>Eukaryota</taxon>
        <taxon>Metazoa</taxon>
        <taxon>Chordata</taxon>
        <taxon>Craniata</taxon>
        <taxon>Vertebrata</taxon>
        <taxon>Euteleostomi</taxon>
        <taxon>Amphibia</taxon>
        <taxon>Batrachia</taxon>
        <taxon>Anura</taxon>
        <taxon>Neobatrachia</taxon>
        <taxon>Hyloidea</taxon>
        <taxon>Leptodactylidae</taxon>
        <taxon>Leiuperinae</taxon>
        <taxon>Engystomops</taxon>
    </lineage>
</organism>
<dbReference type="InterPro" id="IPR002401">
    <property type="entry name" value="Cyt_P450_E_grp-I"/>
</dbReference>
<gene>
    <name evidence="12" type="ORF">GDO81_017625</name>
</gene>
<keyword evidence="4 9" id="KW-0479">Metal-binding</keyword>
<sequence>MNLSDQCRLFLLLLTAPCSRAQVAPVMSPPVLYGLGVPDLWSWVLWLGLLYVLVKASKLYLTWRQLDKALRPFEGPKRHWLYGNAHEFSGNGKFLDTIAGYAEEYPYAFPIWLGNLFAWLIICHPEYAKAVLSRQDPKDNLGYYFITPWIGKGLLVLSGEKWFRHRRLLTPGFHYDVLKPYVTLMSDCVTIMLDKWERLIPDENPVELFHHVSLMTLDTIMKCAFSYQSNCQMDSESAYIKAVFDLSYLADYRFCCLPYHNDLIFHLSPHGYRFRRALKIAHEHTDKVIQERKQSLQDEMELEKIQKKRHLDFLDILLCATDENGQGLCDEDLRAEVDTFMFEGHDTTASGISWIFYCLAKNPEHQEKCREEIREVLEGRNIVEWEDLGKVPYTTMCIKESMRLFPPVPGVARELKEPITFFDGRRLPKGVDVFISIYAINRCSSIWENPGVFDPLRFSPENTSNRHPHAFLPFSAGGRNCIGQNFAMNEMKVAVALTLQRYELHTVPGKEPLILFQIVLRSMNGIHLHLKRIDCAKKRKV</sequence>
<reference evidence="12" key="1">
    <citation type="thesis" date="2020" institute="ProQuest LLC" country="789 East Eisenhower Parkway, Ann Arbor, MI, USA">
        <title>Comparative Genomics and Chromosome Evolution.</title>
        <authorList>
            <person name="Mudd A.B."/>
        </authorList>
    </citation>
    <scope>NUCLEOTIDE SEQUENCE</scope>
    <source>
        <strain evidence="12">237g6f4</strain>
        <tissue evidence="12">Blood</tissue>
    </source>
</reference>
<dbReference type="InterPro" id="IPR017972">
    <property type="entry name" value="Cyt_P450_CS"/>
</dbReference>
<dbReference type="InterPro" id="IPR050196">
    <property type="entry name" value="Cytochrome_P450_Monoox"/>
</dbReference>
<comment type="caution">
    <text evidence="12">The sequence shown here is derived from an EMBL/GenBank/DDBJ whole genome shotgun (WGS) entry which is preliminary data.</text>
</comment>
<name>A0AAV7A953_ENGPU</name>
<evidence type="ECO:0000256" key="3">
    <source>
        <dbReference type="ARBA" id="ARBA00022617"/>
    </source>
</evidence>
<comment type="cofactor">
    <cofactor evidence="9">
        <name>heme</name>
        <dbReference type="ChEBI" id="CHEBI:30413"/>
    </cofactor>
</comment>
<keyword evidence="10" id="KW-0560">Oxidoreductase</keyword>
<dbReference type="AlphaFoldDB" id="A0AAV7A953"/>
<dbReference type="GO" id="GO:0005506">
    <property type="term" value="F:iron ion binding"/>
    <property type="evidence" value="ECO:0007669"/>
    <property type="project" value="InterPro"/>
</dbReference>
<dbReference type="EMBL" id="WNYA01000009">
    <property type="protein sequence ID" value="KAG8555218.1"/>
    <property type="molecule type" value="Genomic_DNA"/>
</dbReference>
<dbReference type="Proteomes" id="UP000824782">
    <property type="component" value="Unassembled WGS sequence"/>
</dbReference>
<dbReference type="PRINTS" id="PR00463">
    <property type="entry name" value="EP450I"/>
</dbReference>
<evidence type="ECO:0000256" key="6">
    <source>
        <dbReference type="ARBA" id="ARBA00023004"/>
    </source>
</evidence>
<dbReference type="PANTHER" id="PTHR24291">
    <property type="entry name" value="CYTOCHROME P450 FAMILY 4"/>
    <property type="match status" value="1"/>
</dbReference>
<keyword evidence="8" id="KW-0472">Membrane</keyword>
<dbReference type="CDD" id="cd20678">
    <property type="entry name" value="CYP4B-like"/>
    <property type="match status" value="1"/>
</dbReference>
<dbReference type="Pfam" id="PF00067">
    <property type="entry name" value="p450"/>
    <property type="match status" value="1"/>
</dbReference>
<evidence type="ECO:0000256" key="8">
    <source>
        <dbReference type="ARBA" id="ARBA00023136"/>
    </source>
</evidence>
<comment type="similarity">
    <text evidence="2 10">Belongs to the cytochrome P450 family.</text>
</comment>